<evidence type="ECO:0000313" key="3">
    <source>
        <dbReference type="Proteomes" id="UP000224006"/>
    </source>
</evidence>
<dbReference type="VEuPathDB" id="ToxoDB:BESB_071070"/>
<feature type="compositionally biased region" description="Acidic residues" evidence="1">
    <location>
        <begin position="264"/>
        <end position="274"/>
    </location>
</feature>
<feature type="compositionally biased region" description="Basic and acidic residues" evidence="1">
    <location>
        <begin position="1"/>
        <end position="17"/>
    </location>
</feature>
<feature type="compositionally biased region" description="Basic and acidic residues" evidence="1">
    <location>
        <begin position="511"/>
        <end position="529"/>
    </location>
</feature>
<protein>
    <submittedName>
        <fullName evidence="2">Uncharacterized protein</fullName>
    </submittedName>
</protein>
<evidence type="ECO:0000256" key="1">
    <source>
        <dbReference type="SAM" id="MobiDB-lite"/>
    </source>
</evidence>
<proteinExistence type="predicted"/>
<gene>
    <name evidence="2" type="ORF">BESB_071070</name>
</gene>
<feature type="region of interest" description="Disordered" evidence="1">
    <location>
        <begin position="459"/>
        <end position="529"/>
    </location>
</feature>
<keyword evidence="3" id="KW-1185">Reference proteome</keyword>
<feature type="region of interest" description="Disordered" evidence="1">
    <location>
        <begin position="225"/>
        <end position="281"/>
    </location>
</feature>
<name>A0A2A9M7I6_BESBE</name>
<reference evidence="2 3" key="1">
    <citation type="submission" date="2017-09" db="EMBL/GenBank/DDBJ databases">
        <title>Genome sequencing of Besnoitia besnoiti strain Bb-Ger1.</title>
        <authorList>
            <person name="Schares G."/>
            <person name="Venepally P."/>
            <person name="Lorenzi H.A."/>
        </authorList>
    </citation>
    <scope>NUCLEOTIDE SEQUENCE [LARGE SCALE GENOMIC DNA]</scope>
    <source>
        <strain evidence="2 3">Bb-Ger1</strain>
    </source>
</reference>
<feature type="region of interest" description="Disordered" evidence="1">
    <location>
        <begin position="1"/>
        <end position="22"/>
    </location>
</feature>
<organism evidence="2 3">
    <name type="scientific">Besnoitia besnoiti</name>
    <name type="common">Apicomplexan protozoan</name>
    <dbReference type="NCBI Taxonomy" id="94643"/>
    <lineage>
        <taxon>Eukaryota</taxon>
        <taxon>Sar</taxon>
        <taxon>Alveolata</taxon>
        <taxon>Apicomplexa</taxon>
        <taxon>Conoidasida</taxon>
        <taxon>Coccidia</taxon>
        <taxon>Eucoccidiorida</taxon>
        <taxon>Eimeriorina</taxon>
        <taxon>Sarcocystidae</taxon>
        <taxon>Besnoitia</taxon>
    </lineage>
</organism>
<feature type="region of interest" description="Disordered" evidence="1">
    <location>
        <begin position="40"/>
        <end position="161"/>
    </location>
</feature>
<sequence>MPDSPEVRAIGESRETDSGDVLSTVTASVDSVDSHVKAVIKASEPGDGKQGSLSKRGSLVRDDLPPLVNHQKGLNYSRSTSLEVDPKEVSDGEADGEPSPAFSSLVRASTMARRKPRPDASPAEGPSDTSAPAEDAAEVSPGPRARAFEAPAAAAAQAAHAEDNNVSFLAFRVGTLETAECRQELEEDLLGASGRPVDVREFGRAKGEGLTSFWSYFNWERGAAAAAGQPKETPSTSNKTEEDQAPKKPRGGAPVVRFQGVDSDPVEEEDDDESPSSRVRKGNSVVNMGFVDLIESLLLNHDVSGKPGRFSSSFSASELASERDSDVDSVTSADVRGHDDSLVWQMEDVLLFEDQLHAAMAAKLEQEARHMESSLRKNMVSLEAELGDDNELKMIHYEALMAGLDLTPGLDAPTDATLQRIDIATLLNLSLSNYEASMERITTSQTGSGLLSLPSEAALPFTPRRQSPTIKGSPRTWAGASGRSPLHQIQSELLRMGSTSSAESTSEDDSSEKRKDSRSPAPSTKDERG</sequence>
<dbReference type="EMBL" id="NWUJ01000007">
    <property type="protein sequence ID" value="PFH33955.1"/>
    <property type="molecule type" value="Genomic_DNA"/>
</dbReference>
<feature type="compositionally biased region" description="Low complexity" evidence="1">
    <location>
        <begin position="148"/>
        <end position="159"/>
    </location>
</feature>
<evidence type="ECO:0000313" key="2">
    <source>
        <dbReference type="EMBL" id="PFH33955.1"/>
    </source>
</evidence>
<dbReference type="Proteomes" id="UP000224006">
    <property type="component" value="Unassembled WGS sequence"/>
</dbReference>
<dbReference type="OrthoDB" id="347667at2759"/>
<accession>A0A2A9M7I6</accession>
<dbReference type="AlphaFoldDB" id="A0A2A9M7I6"/>
<dbReference type="GeneID" id="40312033"/>
<dbReference type="RefSeq" id="XP_029217964.1">
    <property type="nucleotide sequence ID" value="XM_029365480.1"/>
</dbReference>
<comment type="caution">
    <text evidence="2">The sequence shown here is derived from an EMBL/GenBank/DDBJ whole genome shotgun (WGS) entry which is preliminary data.</text>
</comment>
<feature type="compositionally biased region" description="Polar residues" evidence="1">
    <location>
        <begin position="72"/>
        <end position="82"/>
    </location>
</feature>
<dbReference type="KEGG" id="bbes:BESB_071070"/>